<dbReference type="RefSeq" id="XP_018984381.1">
    <property type="nucleotide sequence ID" value="XM_019132158.1"/>
</dbReference>
<organism evidence="2 3">
    <name type="scientific">Babjeviella inositovora NRRL Y-12698</name>
    <dbReference type="NCBI Taxonomy" id="984486"/>
    <lineage>
        <taxon>Eukaryota</taxon>
        <taxon>Fungi</taxon>
        <taxon>Dikarya</taxon>
        <taxon>Ascomycota</taxon>
        <taxon>Saccharomycotina</taxon>
        <taxon>Pichiomycetes</taxon>
        <taxon>Serinales incertae sedis</taxon>
        <taxon>Babjeviella</taxon>
    </lineage>
</organism>
<dbReference type="InterPro" id="IPR003033">
    <property type="entry name" value="SCP2_sterol-bd_dom"/>
</dbReference>
<name>A0A1E3QMZ6_9ASCO</name>
<keyword evidence="3" id="KW-1185">Reference proteome</keyword>
<dbReference type="OrthoDB" id="10265837at2759"/>
<dbReference type="AlphaFoldDB" id="A0A1E3QMZ6"/>
<evidence type="ECO:0000259" key="1">
    <source>
        <dbReference type="Pfam" id="PF02036"/>
    </source>
</evidence>
<evidence type="ECO:0000313" key="3">
    <source>
        <dbReference type="Proteomes" id="UP000094336"/>
    </source>
</evidence>
<dbReference type="EMBL" id="KV454433">
    <property type="protein sequence ID" value="ODQ79053.1"/>
    <property type="molecule type" value="Genomic_DNA"/>
</dbReference>
<dbReference type="PANTHER" id="PTHR10094:SF25">
    <property type="entry name" value="SCP2 STEROL-BINDING DOMAIN-CONTAINING PROTEIN 1"/>
    <property type="match status" value="1"/>
</dbReference>
<accession>A0A1E3QMZ6</accession>
<dbReference type="InterPro" id="IPR036527">
    <property type="entry name" value="SCP2_sterol-bd_dom_sf"/>
</dbReference>
<dbReference type="GeneID" id="30150011"/>
<reference evidence="3" key="1">
    <citation type="submission" date="2016-05" db="EMBL/GenBank/DDBJ databases">
        <title>Comparative genomics of biotechnologically important yeasts.</title>
        <authorList>
            <consortium name="DOE Joint Genome Institute"/>
            <person name="Riley R."/>
            <person name="Haridas S."/>
            <person name="Wolfe K.H."/>
            <person name="Lopes M.R."/>
            <person name="Hittinger C.T."/>
            <person name="Goker M."/>
            <person name="Salamov A."/>
            <person name="Wisecaver J."/>
            <person name="Long T.M."/>
            <person name="Aerts A.L."/>
            <person name="Barry K."/>
            <person name="Choi C."/>
            <person name="Clum A."/>
            <person name="Coughlan A.Y."/>
            <person name="Deshpande S."/>
            <person name="Douglass A.P."/>
            <person name="Hanson S.J."/>
            <person name="Klenk H.-P."/>
            <person name="Labutti K."/>
            <person name="Lapidus A."/>
            <person name="Lindquist E."/>
            <person name="Lipzen A."/>
            <person name="Meier-Kolthoff J.P."/>
            <person name="Ohm R.A."/>
            <person name="Otillar R.P."/>
            <person name="Pangilinan J."/>
            <person name="Peng Y."/>
            <person name="Rokas A."/>
            <person name="Rosa C.A."/>
            <person name="Scheuner C."/>
            <person name="Sibirny A.A."/>
            <person name="Slot J.C."/>
            <person name="Stielow J.B."/>
            <person name="Sun H."/>
            <person name="Kurtzman C.P."/>
            <person name="Blackwell M."/>
            <person name="Grigoriev I.V."/>
            <person name="Jeffries T.W."/>
        </authorList>
    </citation>
    <scope>NUCLEOTIDE SEQUENCE [LARGE SCALE GENOMIC DNA]</scope>
    <source>
        <strain evidence="3">NRRL Y-12698</strain>
    </source>
</reference>
<dbReference type="STRING" id="984486.A0A1E3QMZ6"/>
<sequence>MSLSVAGFNSSPLFDQIRDALNSNKAAKDAILKKTKAVFVFTVTNKEGQKQSWLVDLKDTGDAKKVEETDAEVKSADIVINVSDLNLKKLALGKANAQKLFMSGKLKVKGNVMKAVAIEEVLKVAKPKL</sequence>
<dbReference type="GO" id="GO:0005829">
    <property type="term" value="C:cytosol"/>
    <property type="evidence" value="ECO:0007669"/>
    <property type="project" value="TreeGrafter"/>
</dbReference>
<evidence type="ECO:0000313" key="2">
    <source>
        <dbReference type="EMBL" id="ODQ79053.1"/>
    </source>
</evidence>
<dbReference type="Gene3D" id="3.30.1050.10">
    <property type="entry name" value="SCP2 sterol-binding domain"/>
    <property type="match status" value="1"/>
</dbReference>
<feature type="domain" description="SCP2" evidence="1">
    <location>
        <begin position="19"/>
        <end position="123"/>
    </location>
</feature>
<dbReference type="SUPFAM" id="SSF55718">
    <property type="entry name" value="SCP-like"/>
    <property type="match status" value="1"/>
</dbReference>
<proteinExistence type="predicted"/>
<gene>
    <name evidence="2" type="ORF">BABINDRAFT_50902</name>
</gene>
<dbReference type="Pfam" id="PF02036">
    <property type="entry name" value="SCP2"/>
    <property type="match status" value="1"/>
</dbReference>
<dbReference type="PANTHER" id="PTHR10094">
    <property type="entry name" value="STEROL CARRIER PROTEIN 2 SCP-2 FAMILY PROTEIN"/>
    <property type="match status" value="1"/>
</dbReference>
<dbReference type="Proteomes" id="UP000094336">
    <property type="component" value="Unassembled WGS sequence"/>
</dbReference>
<protein>
    <recommendedName>
        <fullName evidence="1">SCP2 domain-containing protein</fullName>
    </recommendedName>
</protein>